<keyword id="KW-0903">Direct protein sequencing</keyword>
<dbReference type="GO" id="GO:0030599">
    <property type="term" value="F:pectinesterase activity"/>
    <property type="evidence" value="ECO:0007669"/>
    <property type="project" value="UniProtKB-EC"/>
</dbReference>
<dbReference type="EC" id="3.1.1.11"/>
<dbReference type="AlphaFoldDB" id="Q9S8N5"/>
<name>Q9S8N5_SOLLC</name>
<proteinExistence type="evidence at protein level"/>
<protein>
    <submittedName>
        <fullName>Pectinesterase C</fullName>
        <ecNumber>3.1.1.11</ecNumber>
    </submittedName>
</protein>
<sequence>IIANAVVAQDGTGDYQTLAEAVAAA</sequence>
<reference key="1">
    <citation type="journal article" date="1994" name="Phytochemistry">
        <authorList>
            <person name="Warrilow A.G."/>
            <person name="Turner R.J."/>
            <person name="Jones M.G."/>
        </authorList>
    </citation>
    <scope>PROTEIN SEQUENCE</scope>
</reference>
<accession>Q9S8N5</accession>
<organism>
    <name type="scientific">Solanum lycopersicum</name>
    <name type="common">Tomato</name>
    <name type="synonym">Lycopersicon esculentum</name>
    <dbReference type="NCBI Taxonomy" id="4081"/>
    <lineage>
        <taxon>Eukaryota</taxon>
        <taxon>Viridiplantae</taxon>
        <taxon>Streptophyta</taxon>
        <taxon>Embryophyta</taxon>
        <taxon>Tracheophyta</taxon>
        <taxon>Spermatophyta</taxon>
        <taxon>Magnoliopsida</taxon>
        <taxon>eudicotyledons</taxon>
        <taxon>Gunneridae</taxon>
        <taxon>Pentapetalae</taxon>
        <taxon>asterids</taxon>
        <taxon>lamiids</taxon>
        <taxon>Solanales</taxon>
        <taxon>Solanaceae</taxon>
        <taxon>Solanoideae</taxon>
        <taxon>Solaneae</taxon>
        <taxon>Solanum</taxon>
        <taxon>Solanum subgen. Lycopersicon</taxon>
    </lineage>
</organism>